<dbReference type="EMBL" id="CP066167">
    <property type="protein sequence ID" value="QQD19318.1"/>
    <property type="molecule type" value="Genomic_DNA"/>
</dbReference>
<proteinExistence type="inferred from homology"/>
<evidence type="ECO:0000313" key="7">
    <source>
        <dbReference type="EMBL" id="QQD19318.1"/>
    </source>
</evidence>
<dbReference type="GO" id="GO:0003954">
    <property type="term" value="F:NADH dehydrogenase activity"/>
    <property type="evidence" value="ECO:0007669"/>
    <property type="project" value="InterPro"/>
</dbReference>
<dbReference type="InterPro" id="IPR036188">
    <property type="entry name" value="FAD/NAD-bd_sf"/>
</dbReference>
<keyword evidence="5" id="KW-0520">NAD</keyword>
<dbReference type="SUPFAM" id="SSF51905">
    <property type="entry name" value="FAD/NAD(P)-binding domain"/>
    <property type="match status" value="1"/>
</dbReference>
<sequence>MTMRIVIVGGGAGGLPLATYLGRSLGKKGRAHISLVDSSASHIWKPRYHEVATGAIDADLDAVDYRAHAYQNHYHFFLGAMSGVDRKQRQLILAAHTDKEGKQILPERRLDYDYLVLAIGSVGNDFGIPGVKEHCFFLDTRQQADRFHDTFLNYCLQANYEDKPISIAIVGGGATGVELAAELHHAVSLLKQYGHDNLDRKRLNVQLLEAGPRLLPALKETLAANAQQELERMGVEVKVSTMVKEVHHGYMVTEDGSLVEAGLQVWAAGIKAPPLLADLDLETTRGNLLKVNSTLQTSDPHIYAMGDCCACPLGEDRIVPPRAQSAQQQAQHLAKTFRRLQVGETPKAFQYRDRGSLVSLSSYSALGQLMGSLRGGNFFVEGWLARMMYVSLYRMHQAALYGWPRTLMLLLAGRFNRLLRPRLKLH</sequence>
<keyword evidence="3" id="KW-0274">FAD</keyword>
<accession>A0A7T4R2L2</accession>
<dbReference type="InterPro" id="IPR023753">
    <property type="entry name" value="FAD/NAD-binding_dom"/>
</dbReference>
<evidence type="ECO:0000256" key="5">
    <source>
        <dbReference type="ARBA" id="ARBA00023027"/>
    </source>
</evidence>
<dbReference type="GO" id="GO:0008137">
    <property type="term" value="F:NADH dehydrogenase (ubiquinone) activity"/>
    <property type="evidence" value="ECO:0007669"/>
    <property type="project" value="TreeGrafter"/>
</dbReference>
<dbReference type="Proteomes" id="UP000596063">
    <property type="component" value="Chromosome"/>
</dbReference>
<dbReference type="RefSeq" id="WP_198570803.1">
    <property type="nucleotide sequence ID" value="NZ_CP066167.1"/>
</dbReference>
<gene>
    <name evidence="7" type="ORF">I6N98_05545</name>
</gene>
<keyword evidence="4" id="KW-0560">Oxidoreductase</keyword>
<dbReference type="Gene3D" id="3.50.50.100">
    <property type="match status" value="1"/>
</dbReference>
<dbReference type="PRINTS" id="PR00368">
    <property type="entry name" value="FADPNR"/>
</dbReference>
<evidence type="ECO:0000256" key="1">
    <source>
        <dbReference type="ARBA" id="ARBA00005272"/>
    </source>
</evidence>
<reference evidence="7 8" key="1">
    <citation type="submission" date="2020-12" db="EMBL/GenBank/DDBJ databases">
        <authorList>
            <person name="Shan Y."/>
        </authorList>
    </citation>
    <scope>NUCLEOTIDE SEQUENCE [LARGE SCALE GENOMIC DNA]</scope>
    <source>
        <strain evidence="8">csc3.9</strain>
    </source>
</reference>
<dbReference type="InterPro" id="IPR045024">
    <property type="entry name" value="NDH-2"/>
</dbReference>
<comment type="similarity">
    <text evidence="1">Belongs to the NADH dehydrogenase family.</text>
</comment>
<dbReference type="Pfam" id="PF07992">
    <property type="entry name" value="Pyr_redox_2"/>
    <property type="match status" value="1"/>
</dbReference>
<dbReference type="PRINTS" id="PR00411">
    <property type="entry name" value="PNDRDTASEI"/>
</dbReference>
<keyword evidence="8" id="KW-1185">Reference proteome</keyword>
<evidence type="ECO:0000256" key="4">
    <source>
        <dbReference type="ARBA" id="ARBA00023002"/>
    </source>
</evidence>
<evidence type="ECO:0000256" key="2">
    <source>
        <dbReference type="ARBA" id="ARBA00022630"/>
    </source>
</evidence>
<name>A0A7T4R2L2_9GAMM</name>
<dbReference type="PANTHER" id="PTHR43706:SF9">
    <property type="entry name" value="TYPE II NADH:QUINONE OXIDOREDUCTASE"/>
    <property type="match status" value="1"/>
</dbReference>
<keyword evidence="2" id="KW-0285">Flavoprotein</keyword>
<dbReference type="AlphaFoldDB" id="A0A7T4R2L2"/>
<evidence type="ECO:0000256" key="3">
    <source>
        <dbReference type="ARBA" id="ARBA00022827"/>
    </source>
</evidence>
<dbReference type="KEGG" id="snan:I6N98_05545"/>
<dbReference type="PANTHER" id="PTHR43706">
    <property type="entry name" value="NADH DEHYDROGENASE"/>
    <property type="match status" value="1"/>
</dbReference>
<organism evidence="7 8">
    <name type="scientific">Spongiibacter nanhainus</name>
    <dbReference type="NCBI Taxonomy" id="2794344"/>
    <lineage>
        <taxon>Bacteria</taxon>
        <taxon>Pseudomonadati</taxon>
        <taxon>Pseudomonadota</taxon>
        <taxon>Gammaproteobacteria</taxon>
        <taxon>Cellvibrionales</taxon>
        <taxon>Spongiibacteraceae</taxon>
        <taxon>Spongiibacter</taxon>
    </lineage>
</organism>
<evidence type="ECO:0000313" key="8">
    <source>
        <dbReference type="Proteomes" id="UP000596063"/>
    </source>
</evidence>
<protein>
    <submittedName>
        <fullName evidence="7">NAD(P)/FAD-dependent oxidoreductase</fullName>
    </submittedName>
</protein>
<feature type="domain" description="FAD/NAD(P)-binding" evidence="6">
    <location>
        <begin position="3"/>
        <end position="330"/>
    </location>
</feature>
<evidence type="ECO:0000259" key="6">
    <source>
        <dbReference type="Pfam" id="PF07992"/>
    </source>
</evidence>